<dbReference type="HOGENOM" id="CLU_029352_1_1_4"/>
<comment type="subcellular location">
    <subcellularLocation>
        <location evidence="1">Membrane</location>
        <topology evidence="1">Multi-pass membrane protein</topology>
    </subcellularLocation>
</comment>
<evidence type="ECO:0000313" key="8">
    <source>
        <dbReference type="Proteomes" id="UP000017813"/>
    </source>
</evidence>
<dbReference type="InterPro" id="IPR004752">
    <property type="entry name" value="AmpG_permease/AT-1"/>
</dbReference>
<feature type="transmembrane region" description="Helical" evidence="6">
    <location>
        <begin position="455"/>
        <end position="476"/>
    </location>
</feature>
<feature type="transmembrane region" description="Helical" evidence="6">
    <location>
        <begin position="54"/>
        <end position="73"/>
    </location>
</feature>
<dbReference type="GO" id="GO:0008521">
    <property type="term" value="F:acetyl-CoA transmembrane transporter activity"/>
    <property type="evidence" value="ECO:0007669"/>
    <property type="project" value="InterPro"/>
</dbReference>
<gene>
    <name evidence="7" type="ORF">HMPREF9021_00112</name>
</gene>
<feature type="transmembrane region" description="Helical" evidence="6">
    <location>
        <begin position="168"/>
        <end position="190"/>
    </location>
</feature>
<dbReference type="PANTHER" id="PTHR12778">
    <property type="entry name" value="SOLUTE CARRIER FAMILY 33 ACETYL-COA TRANSPORTER -RELATED"/>
    <property type="match status" value="1"/>
</dbReference>
<organism evidence="7 8">
    <name type="scientific">Simonsiella muelleri ATCC 29453</name>
    <dbReference type="NCBI Taxonomy" id="641147"/>
    <lineage>
        <taxon>Bacteria</taxon>
        <taxon>Pseudomonadati</taxon>
        <taxon>Pseudomonadota</taxon>
        <taxon>Betaproteobacteria</taxon>
        <taxon>Neisseriales</taxon>
        <taxon>Neisseriaceae</taxon>
        <taxon>Simonsiella</taxon>
    </lineage>
</organism>
<proteinExistence type="predicted"/>
<feature type="transmembrane region" description="Helical" evidence="6">
    <location>
        <begin position="94"/>
        <end position="113"/>
    </location>
</feature>
<feature type="transmembrane region" description="Helical" evidence="6">
    <location>
        <begin position="21"/>
        <end position="48"/>
    </location>
</feature>
<sequence length="512" mass="55754">MTPIYITYLAKTRTISHAPAQVITLVMLGFSAGLPLSLIFSTLSLWLMEAGVELSTVTMFSWAALGYSFKFVWSPLIDSLQLPILSRILGKRRSWLLLAQGLMIAAVLLMAFANPNPAFSSSLNIMAAGSVLLGFAAATQDVVIDAYRIEISPNNSAMQSILSASYTAGYRIGMIASGAGSLILAAKLGSTTGHYVYEAWCMTYLVMAGLMGLGVLTTLMIKEPEYNQTNTSNISTRDNLRLLAMFVLVIVVFVATFKFSGSLFPDKETSPLLQFIYETLHLILSLLVAAVAGWLSVRMGVANKQIAVQTWVDPIRDFFQRYGKKALILLALIGLYRISDIVSGVISSVFYKQMDFSKEEIAYAVKTFGVIMSIFGGFAGGALAQKFRIMNMMMLGAIAAAATNLLFVLLATRGHDVHLMYTAVGLDNFAAGLAGTVFVAFLSSLTNIRFTAVQYALFSSLMMLFPKVLGGYSGSIVERIEYTGFFMLTALLGVPVLGLIWWADRILFPKND</sequence>
<dbReference type="Gene3D" id="1.20.1250.20">
    <property type="entry name" value="MFS general substrate transporter like domains"/>
    <property type="match status" value="1"/>
</dbReference>
<keyword evidence="5 6" id="KW-0472">Membrane</keyword>
<dbReference type="InterPro" id="IPR024371">
    <property type="entry name" value="AcetylCoA_trans_1-like"/>
</dbReference>
<feature type="transmembrane region" description="Helical" evidence="6">
    <location>
        <begin position="242"/>
        <end position="259"/>
    </location>
</feature>
<keyword evidence="2" id="KW-0813">Transport</keyword>
<dbReference type="NCBIfam" id="TIGR00901">
    <property type="entry name" value="2A0125"/>
    <property type="match status" value="1"/>
</dbReference>
<reference evidence="7 8" key="2">
    <citation type="submission" date="2011-10" db="EMBL/GenBank/DDBJ databases">
        <title>The Genome Sequence of Simonsiella muelleri ATCC 29453.</title>
        <authorList>
            <consortium name="The Broad Institute Genome Sequencing Platform"/>
            <consortium name="The Broad Institute Genome Sequencing Center for Infectious Disease"/>
            <person name="Earl A."/>
            <person name="Ward D."/>
            <person name="Feldgarden M."/>
            <person name="Gevers D."/>
            <person name="Izard J."/>
            <person name="Baranova O.V."/>
            <person name="Blanton J.M."/>
            <person name="Tanner A.C."/>
            <person name="Dewhirst F."/>
            <person name="Young S.K."/>
            <person name="Zeng Q."/>
            <person name="Gargeya S."/>
            <person name="Fitzgerald M."/>
            <person name="Haas B."/>
            <person name="Abouelleil A."/>
            <person name="Alvarado L."/>
            <person name="Arachchi H.M."/>
            <person name="Berlin A."/>
            <person name="Brown A."/>
            <person name="Chapman S.B."/>
            <person name="Chen Z."/>
            <person name="Dunbar C."/>
            <person name="Freedman E."/>
            <person name="Gearin G."/>
            <person name="Goldberg J."/>
            <person name="Griggs A."/>
            <person name="Gujja S."/>
            <person name="Heiman D."/>
            <person name="Howarth C."/>
            <person name="Larson L."/>
            <person name="Lui A."/>
            <person name="MacDonald P.J.P."/>
            <person name="Montmayeur A."/>
            <person name="Murphy C."/>
            <person name="Neiman D."/>
            <person name="Pearson M."/>
            <person name="Priest M."/>
            <person name="Roberts A."/>
            <person name="Saif S."/>
            <person name="Shea T."/>
            <person name="Shenoy N."/>
            <person name="Sisk P."/>
            <person name="Stolte C."/>
            <person name="Sykes S."/>
            <person name="Wortman J."/>
            <person name="Nusbaum C."/>
            <person name="Birren B."/>
        </authorList>
    </citation>
    <scope>NUCLEOTIDE SEQUENCE [LARGE SCALE GENOMIC DNA]</scope>
    <source>
        <strain evidence="7 8">ATCC 29453</strain>
    </source>
</reference>
<reference evidence="7 8" key="1">
    <citation type="submission" date="2010-03" db="EMBL/GenBank/DDBJ databases">
        <authorList>
            <consortium name="The Broad Institute Genome Sequencing Platform"/>
            <person name="Ward D."/>
            <person name="Earl A."/>
            <person name="Feldgarden M."/>
            <person name="Gevers D."/>
            <person name="Young S."/>
            <person name="Zeng Q."/>
            <person name="Koehrsen M."/>
            <person name="Alvarado L."/>
            <person name="Berlin A.M."/>
            <person name="Borenstein D."/>
            <person name="Chapman S.B."/>
            <person name="Chen Z."/>
            <person name="Engels R."/>
            <person name="Freedman E."/>
            <person name="Gellesch M."/>
            <person name="Goldberg J."/>
            <person name="Griggs A."/>
            <person name="Gujja S."/>
            <person name="Heilman E.R."/>
            <person name="Heiman D.I."/>
            <person name="Hepburn T.A."/>
            <person name="Howarth C."/>
            <person name="Jen D."/>
            <person name="Larson L."/>
            <person name="Mehta T."/>
            <person name="Park D."/>
            <person name="Pearson M."/>
            <person name="Richards J."/>
            <person name="Roberts A."/>
            <person name="Saif S."/>
            <person name="Shea T.D."/>
            <person name="Shenoy N."/>
            <person name="Sisk P."/>
            <person name="Stolte C."/>
            <person name="Sykes S.N."/>
            <person name="Walk T."/>
            <person name="White J."/>
            <person name="Yandava C."/>
            <person name="Izard J."/>
            <person name="Baranova O.V."/>
            <person name="Blanton J.M."/>
            <person name="Tanner A.C."/>
            <person name="Dewhirst F."/>
            <person name="Haas B."/>
            <person name="Nusbaum C."/>
            <person name="Birren B."/>
        </authorList>
    </citation>
    <scope>NUCLEOTIDE SEQUENCE [LARGE SCALE GENOMIC DNA]</scope>
    <source>
        <strain evidence="7 8">ATCC 29453</strain>
    </source>
</reference>
<dbReference type="AlphaFoldDB" id="V9HDQ8"/>
<feature type="transmembrane region" description="Helical" evidence="6">
    <location>
        <begin position="482"/>
        <end position="503"/>
    </location>
</feature>
<feature type="transmembrane region" description="Helical" evidence="6">
    <location>
        <begin position="391"/>
        <end position="412"/>
    </location>
</feature>
<keyword evidence="3 6" id="KW-0812">Transmembrane</keyword>
<dbReference type="GO" id="GO:0035348">
    <property type="term" value="P:acetyl-CoA transmembrane transport"/>
    <property type="evidence" value="ECO:0007669"/>
    <property type="project" value="InterPro"/>
</dbReference>
<evidence type="ECO:0000256" key="6">
    <source>
        <dbReference type="SAM" id="Phobius"/>
    </source>
</evidence>
<feature type="transmembrane region" description="Helical" evidence="6">
    <location>
        <begin position="363"/>
        <end position="384"/>
    </location>
</feature>
<comment type="caution">
    <text evidence="7">The sequence shown here is derived from an EMBL/GenBank/DDBJ whole genome shotgun (WGS) entry which is preliminary data.</text>
</comment>
<dbReference type="SUPFAM" id="SSF103473">
    <property type="entry name" value="MFS general substrate transporter"/>
    <property type="match status" value="1"/>
</dbReference>
<dbReference type="EMBL" id="ADCY02000002">
    <property type="protein sequence ID" value="EFG31717.2"/>
    <property type="molecule type" value="Genomic_DNA"/>
</dbReference>
<evidence type="ECO:0000256" key="4">
    <source>
        <dbReference type="ARBA" id="ARBA00022989"/>
    </source>
</evidence>
<name>V9HDQ8_9NEIS</name>
<evidence type="ECO:0000256" key="1">
    <source>
        <dbReference type="ARBA" id="ARBA00004141"/>
    </source>
</evidence>
<dbReference type="eggNOG" id="COG2271">
    <property type="taxonomic scope" value="Bacteria"/>
</dbReference>
<evidence type="ECO:0000256" key="2">
    <source>
        <dbReference type="ARBA" id="ARBA00022448"/>
    </source>
</evidence>
<dbReference type="PANTHER" id="PTHR12778:SF10">
    <property type="entry name" value="MAJOR FACILITATOR SUPERFAMILY DOMAIN-CONTAINING PROTEIN 3"/>
    <property type="match status" value="1"/>
</dbReference>
<protein>
    <recommendedName>
        <fullName evidence="9">Major facilitator superfamily (MFS) profile domain-containing protein</fullName>
    </recommendedName>
</protein>
<feature type="transmembrane region" description="Helical" evidence="6">
    <location>
        <begin position="202"/>
        <end position="221"/>
    </location>
</feature>
<dbReference type="InterPro" id="IPR036259">
    <property type="entry name" value="MFS_trans_sf"/>
</dbReference>
<evidence type="ECO:0008006" key="9">
    <source>
        <dbReference type="Google" id="ProtNLM"/>
    </source>
</evidence>
<feature type="transmembrane region" description="Helical" evidence="6">
    <location>
        <begin position="279"/>
        <end position="297"/>
    </location>
</feature>
<dbReference type="GO" id="GO:0016020">
    <property type="term" value="C:membrane"/>
    <property type="evidence" value="ECO:0007669"/>
    <property type="project" value="UniProtKB-SubCell"/>
</dbReference>
<dbReference type="OrthoDB" id="9787815at2"/>
<dbReference type="Proteomes" id="UP000017813">
    <property type="component" value="Unassembled WGS sequence"/>
</dbReference>
<evidence type="ECO:0000256" key="3">
    <source>
        <dbReference type="ARBA" id="ARBA00022692"/>
    </source>
</evidence>
<dbReference type="STRING" id="641147.HMPREF9021_00112"/>
<feature type="transmembrane region" description="Helical" evidence="6">
    <location>
        <begin position="418"/>
        <end position="443"/>
    </location>
</feature>
<dbReference type="RefSeq" id="WP_002641037.1">
    <property type="nucleotide sequence ID" value="NZ_CP019448.1"/>
</dbReference>
<feature type="transmembrane region" description="Helical" evidence="6">
    <location>
        <begin position="125"/>
        <end position="147"/>
    </location>
</feature>
<accession>V9HDQ8</accession>
<feature type="transmembrane region" description="Helical" evidence="6">
    <location>
        <begin position="326"/>
        <end position="351"/>
    </location>
</feature>
<evidence type="ECO:0000256" key="5">
    <source>
        <dbReference type="ARBA" id="ARBA00023136"/>
    </source>
</evidence>
<dbReference type="Pfam" id="PF13000">
    <property type="entry name" value="Acatn"/>
    <property type="match status" value="1"/>
</dbReference>
<evidence type="ECO:0000313" key="7">
    <source>
        <dbReference type="EMBL" id="EFG31717.2"/>
    </source>
</evidence>
<keyword evidence="4 6" id="KW-1133">Transmembrane helix</keyword>
<keyword evidence="8" id="KW-1185">Reference proteome</keyword>